<comment type="subunit">
    <text evidence="7">Part of the 50S ribosomal subunit; part of the 5S rRNA/L5/L18/L25 subcomplex. Contacts the 5S and 23S rRNAs.</text>
</comment>
<dbReference type="Gene3D" id="3.30.420.100">
    <property type="match status" value="1"/>
</dbReference>
<protein>
    <recommendedName>
        <fullName evidence="6 7">Large ribosomal subunit protein uL18</fullName>
    </recommendedName>
</protein>
<dbReference type="GO" id="GO:0008097">
    <property type="term" value="F:5S rRNA binding"/>
    <property type="evidence" value="ECO:0007669"/>
    <property type="project" value="TreeGrafter"/>
</dbReference>
<dbReference type="SUPFAM" id="SSF53137">
    <property type="entry name" value="Translational machinery components"/>
    <property type="match status" value="1"/>
</dbReference>
<dbReference type="InterPro" id="IPR004389">
    <property type="entry name" value="Ribosomal_uL18_bac-type"/>
</dbReference>
<evidence type="ECO:0000313" key="9">
    <source>
        <dbReference type="Proteomes" id="UP000001369"/>
    </source>
</evidence>
<organism evidence="8 9">
    <name type="scientific">Sulfurihydrogenibium azorense (strain DSM 15241 / OCM 825 / Az-Fu1)</name>
    <dbReference type="NCBI Taxonomy" id="204536"/>
    <lineage>
        <taxon>Bacteria</taxon>
        <taxon>Pseudomonadati</taxon>
        <taxon>Aquificota</taxon>
        <taxon>Aquificia</taxon>
        <taxon>Aquificales</taxon>
        <taxon>Hydrogenothermaceae</taxon>
        <taxon>Sulfurihydrogenibium</taxon>
    </lineage>
</organism>
<dbReference type="NCBIfam" id="TIGR00060">
    <property type="entry name" value="L18_bact"/>
    <property type="match status" value="1"/>
</dbReference>
<evidence type="ECO:0000256" key="1">
    <source>
        <dbReference type="ARBA" id="ARBA00007116"/>
    </source>
</evidence>
<keyword evidence="5 7" id="KW-0687">Ribonucleoprotein</keyword>
<dbReference type="Pfam" id="PF00861">
    <property type="entry name" value="Ribosomal_L18p"/>
    <property type="match status" value="1"/>
</dbReference>
<dbReference type="CDD" id="cd00432">
    <property type="entry name" value="Ribosomal_L18_L5e"/>
    <property type="match status" value="1"/>
</dbReference>
<dbReference type="GO" id="GO:0022625">
    <property type="term" value="C:cytosolic large ribosomal subunit"/>
    <property type="evidence" value="ECO:0007669"/>
    <property type="project" value="TreeGrafter"/>
</dbReference>
<evidence type="ECO:0000256" key="6">
    <source>
        <dbReference type="ARBA" id="ARBA00035197"/>
    </source>
</evidence>
<dbReference type="EMBL" id="CP001229">
    <property type="protein sequence ID" value="ACN99381.1"/>
    <property type="molecule type" value="Genomic_DNA"/>
</dbReference>
<sequence length="123" mass="13818">MAVKSRSEARIIRHKRIRKKIFGTAERPRLAFYRSLNAIYAQIIDDEKGHTLVSASTIDKDYVERFGKRGGKSIEDAKQLGKFIAEKALSKGIKDVVFDRGGFLYHGKVKAFADAAREGGLNF</sequence>
<gene>
    <name evidence="7 8" type="primary">rplR</name>
    <name evidence="8" type="ordered locus">SULAZ_1739</name>
</gene>
<comment type="similarity">
    <text evidence="1 7">Belongs to the universal ribosomal protein uL18 family.</text>
</comment>
<dbReference type="eggNOG" id="COG0256">
    <property type="taxonomic scope" value="Bacteria"/>
</dbReference>
<dbReference type="RefSeq" id="WP_012674699.1">
    <property type="nucleotide sequence ID" value="NC_012438.1"/>
</dbReference>
<dbReference type="OrthoDB" id="9810939at2"/>
<dbReference type="AlphaFoldDB" id="C1DX59"/>
<evidence type="ECO:0000313" key="8">
    <source>
        <dbReference type="EMBL" id="ACN99381.1"/>
    </source>
</evidence>
<dbReference type="GO" id="GO:0003735">
    <property type="term" value="F:structural constituent of ribosome"/>
    <property type="evidence" value="ECO:0007669"/>
    <property type="project" value="InterPro"/>
</dbReference>
<dbReference type="Proteomes" id="UP000001369">
    <property type="component" value="Chromosome"/>
</dbReference>
<keyword evidence="2 7" id="KW-0699">rRNA-binding</keyword>
<dbReference type="PANTHER" id="PTHR12899:SF3">
    <property type="entry name" value="LARGE RIBOSOMAL SUBUNIT PROTEIN UL18M"/>
    <property type="match status" value="1"/>
</dbReference>
<accession>C1DX59</accession>
<dbReference type="KEGG" id="saf:SULAZ_1739"/>
<proteinExistence type="inferred from homology"/>
<dbReference type="InterPro" id="IPR057268">
    <property type="entry name" value="Ribosomal_L18"/>
</dbReference>
<dbReference type="InterPro" id="IPR005484">
    <property type="entry name" value="Ribosomal_uL18_bac/plant/anim"/>
</dbReference>
<keyword evidence="4 7" id="KW-0689">Ribosomal protein</keyword>
<dbReference type="PANTHER" id="PTHR12899">
    <property type="entry name" value="39S RIBOSOMAL PROTEIN L18, MITOCHONDRIAL"/>
    <property type="match status" value="1"/>
</dbReference>
<dbReference type="STRING" id="204536.SULAZ_1739"/>
<reference evidence="8 9" key="1">
    <citation type="journal article" date="2009" name="J. Bacteriol.">
        <title>Complete and draft genome sequences of six members of the Aquificales.</title>
        <authorList>
            <person name="Reysenbach A.L."/>
            <person name="Hamamura N."/>
            <person name="Podar M."/>
            <person name="Griffiths E."/>
            <person name="Ferreira S."/>
            <person name="Hochstein R."/>
            <person name="Heidelberg J."/>
            <person name="Johnson J."/>
            <person name="Mead D."/>
            <person name="Pohorille A."/>
            <person name="Sarmiento M."/>
            <person name="Schweighofer K."/>
            <person name="Seshadri R."/>
            <person name="Voytek M.A."/>
        </authorList>
    </citation>
    <scope>NUCLEOTIDE SEQUENCE [LARGE SCALE GENOMIC DNA]</scope>
    <source>
        <strain evidence="9">Az-Fu1 / DSM 15241 / OCM 825</strain>
    </source>
</reference>
<evidence type="ECO:0000256" key="3">
    <source>
        <dbReference type="ARBA" id="ARBA00022884"/>
    </source>
</evidence>
<dbReference type="FunFam" id="3.30.420.100:FF:000001">
    <property type="entry name" value="50S ribosomal protein L18"/>
    <property type="match status" value="1"/>
</dbReference>
<comment type="function">
    <text evidence="7">This is one of the proteins that bind and probably mediate the attachment of the 5S RNA into the large ribosomal subunit, where it forms part of the central protuberance.</text>
</comment>
<dbReference type="HAMAP" id="MF_01337_B">
    <property type="entry name" value="Ribosomal_uL18_B"/>
    <property type="match status" value="1"/>
</dbReference>
<keyword evidence="9" id="KW-1185">Reference proteome</keyword>
<evidence type="ECO:0000256" key="2">
    <source>
        <dbReference type="ARBA" id="ARBA00022730"/>
    </source>
</evidence>
<evidence type="ECO:0000256" key="5">
    <source>
        <dbReference type="ARBA" id="ARBA00023274"/>
    </source>
</evidence>
<name>C1DX59_SULAA</name>
<evidence type="ECO:0000256" key="7">
    <source>
        <dbReference type="HAMAP-Rule" id="MF_01337"/>
    </source>
</evidence>
<evidence type="ECO:0000256" key="4">
    <source>
        <dbReference type="ARBA" id="ARBA00022980"/>
    </source>
</evidence>
<keyword evidence="3 7" id="KW-0694">RNA-binding</keyword>
<dbReference type="HOGENOM" id="CLU_098841_0_1_0"/>
<dbReference type="GO" id="GO:0006412">
    <property type="term" value="P:translation"/>
    <property type="evidence" value="ECO:0007669"/>
    <property type="project" value="UniProtKB-UniRule"/>
</dbReference>